<dbReference type="RefSeq" id="WP_214213394.1">
    <property type="nucleotide sequence ID" value="NZ_JABBFO010000006.1"/>
</dbReference>
<comment type="caution">
    <text evidence="1">The sequence shown here is derived from an EMBL/GenBank/DDBJ whole genome shotgun (WGS) entry which is preliminary data.</text>
</comment>
<reference evidence="1 2" key="1">
    <citation type="submission" date="2020-04" db="EMBL/GenBank/DDBJ databases">
        <title>Genome sequencing of Rosenbergiella species.</title>
        <authorList>
            <person name="Alvarez-Perez S."/>
            <person name="Lievens B."/>
        </authorList>
    </citation>
    <scope>NUCLEOTIDE SEQUENCE [LARGE SCALE GENOMIC DNA]</scope>
    <source>
        <strain evidence="1 2">CdVSA20.1</strain>
    </source>
</reference>
<accession>A0ABS5T4P5</accession>
<dbReference type="EMBL" id="JABBFO010000006">
    <property type="protein sequence ID" value="MBT0727325.1"/>
    <property type="molecule type" value="Genomic_DNA"/>
</dbReference>
<proteinExistence type="predicted"/>
<protein>
    <submittedName>
        <fullName evidence="1">Uncharacterized protein</fullName>
    </submittedName>
</protein>
<name>A0ABS5T4P5_9GAMM</name>
<evidence type="ECO:0000313" key="1">
    <source>
        <dbReference type="EMBL" id="MBT0727325.1"/>
    </source>
</evidence>
<evidence type="ECO:0000313" key="2">
    <source>
        <dbReference type="Proteomes" id="UP000786875"/>
    </source>
</evidence>
<dbReference type="Gene3D" id="3.30.1490.300">
    <property type="match status" value="1"/>
</dbReference>
<organism evidence="1 2">
    <name type="scientific">Rosenbergiella australiborealis</name>
    <dbReference type="NCBI Taxonomy" id="1544696"/>
    <lineage>
        <taxon>Bacteria</taxon>
        <taxon>Pseudomonadati</taxon>
        <taxon>Pseudomonadota</taxon>
        <taxon>Gammaproteobacteria</taxon>
        <taxon>Enterobacterales</taxon>
        <taxon>Erwiniaceae</taxon>
        <taxon>Rosenbergiella</taxon>
    </lineage>
</organism>
<gene>
    <name evidence="1" type="ORF">HGT73_07990</name>
</gene>
<dbReference type="Proteomes" id="UP000786875">
    <property type="component" value="Unassembled WGS sequence"/>
</dbReference>
<keyword evidence="2" id="KW-1185">Reference proteome</keyword>
<sequence>MFNQGWQIGLHINTVHVSIVAITYQTNKWSLQGFWVFPLTEPVFTSTGSLMNTEELHTILLKIRTHFPYRYSLRVSYPAQCVLHRTLSLPTAMLNGLLLERFVRLSIERLFTHLHELTWDYRAGSDKSNEIIVTVTRHKILNEYCALFKRVGLVLDVVELASTSLYPLVHPLRNCGLIVEETESWLWAVYHNHHYYHGQLLKDELYEPAAVIKKIKHECDQFYCVTQNSNVDWGDSKPFSISLPSMSDSLCALSSRSESVVALGLALRQDDQL</sequence>
<dbReference type="Gene3D" id="3.30.420.40">
    <property type="match status" value="1"/>
</dbReference>